<dbReference type="InterPro" id="IPR043128">
    <property type="entry name" value="Rev_trsase/Diguanyl_cyclase"/>
</dbReference>
<evidence type="ECO:0000313" key="6">
    <source>
        <dbReference type="EMBL" id="BCS98667.1"/>
    </source>
</evidence>
<dbReference type="RefSeq" id="WP_236890052.1">
    <property type="nucleotide sequence ID" value="NZ_AP024488.1"/>
</dbReference>
<gene>
    <name evidence="6" type="ORF">DSLASN_42990</name>
</gene>
<feature type="domain" description="GGDEF" evidence="5">
    <location>
        <begin position="162"/>
        <end position="296"/>
    </location>
</feature>
<dbReference type="InterPro" id="IPR001789">
    <property type="entry name" value="Sig_transdc_resp-reg_receiver"/>
</dbReference>
<evidence type="ECO:0000256" key="3">
    <source>
        <dbReference type="PROSITE-ProRule" id="PRU00169"/>
    </source>
</evidence>
<dbReference type="SUPFAM" id="SSF55073">
    <property type="entry name" value="Nucleotide cyclase"/>
    <property type="match status" value="1"/>
</dbReference>
<dbReference type="Proteomes" id="UP001320148">
    <property type="component" value="Chromosome"/>
</dbReference>
<reference evidence="6 7" key="1">
    <citation type="submission" date="2021-02" db="EMBL/GenBank/DDBJ databases">
        <title>Complete genome of Desulfoluna sp. strain ASN36.</title>
        <authorList>
            <person name="Takahashi A."/>
            <person name="Kojima H."/>
            <person name="Fukui M."/>
        </authorList>
    </citation>
    <scope>NUCLEOTIDE SEQUENCE [LARGE SCALE GENOMIC DNA]</scope>
    <source>
        <strain evidence="6 7">ASN36</strain>
    </source>
</reference>
<evidence type="ECO:0000256" key="2">
    <source>
        <dbReference type="ARBA" id="ARBA00034247"/>
    </source>
</evidence>
<dbReference type="NCBIfam" id="TIGR00254">
    <property type="entry name" value="GGDEF"/>
    <property type="match status" value="1"/>
</dbReference>
<evidence type="ECO:0000259" key="4">
    <source>
        <dbReference type="PROSITE" id="PS50110"/>
    </source>
</evidence>
<dbReference type="InterPro" id="IPR029787">
    <property type="entry name" value="Nucleotide_cyclase"/>
</dbReference>
<evidence type="ECO:0000313" key="7">
    <source>
        <dbReference type="Proteomes" id="UP001320148"/>
    </source>
</evidence>
<keyword evidence="7" id="KW-1185">Reference proteome</keyword>
<dbReference type="SMART" id="SM00267">
    <property type="entry name" value="GGDEF"/>
    <property type="match status" value="1"/>
</dbReference>
<comment type="catalytic activity">
    <reaction evidence="2">
        <text>2 GTP = 3',3'-c-di-GMP + 2 diphosphate</text>
        <dbReference type="Rhea" id="RHEA:24898"/>
        <dbReference type="ChEBI" id="CHEBI:33019"/>
        <dbReference type="ChEBI" id="CHEBI:37565"/>
        <dbReference type="ChEBI" id="CHEBI:58805"/>
        <dbReference type="EC" id="2.7.7.65"/>
    </reaction>
</comment>
<dbReference type="InterPro" id="IPR011006">
    <property type="entry name" value="CheY-like_superfamily"/>
</dbReference>
<accession>A0ABN6F8C7</accession>
<dbReference type="Gene3D" id="3.30.70.270">
    <property type="match status" value="1"/>
</dbReference>
<dbReference type="SUPFAM" id="SSF52172">
    <property type="entry name" value="CheY-like"/>
    <property type="match status" value="1"/>
</dbReference>
<dbReference type="InterPro" id="IPR050469">
    <property type="entry name" value="Diguanylate_Cyclase"/>
</dbReference>
<dbReference type="EC" id="2.7.7.65" evidence="1"/>
<proteinExistence type="predicted"/>
<feature type="domain" description="Response regulatory" evidence="4">
    <location>
        <begin position="2"/>
        <end position="119"/>
    </location>
</feature>
<dbReference type="Pfam" id="PF00990">
    <property type="entry name" value="GGDEF"/>
    <property type="match status" value="1"/>
</dbReference>
<name>A0ABN6F8C7_9BACT</name>
<dbReference type="CDD" id="cd01949">
    <property type="entry name" value="GGDEF"/>
    <property type="match status" value="1"/>
</dbReference>
<dbReference type="PROSITE" id="PS50887">
    <property type="entry name" value="GGDEF"/>
    <property type="match status" value="1"/>
</dbReference>
<protein>
    <recommendedName>
        <fullName evidence="1">diguanylate cyclase</fullName>
        <ecNumber evidence="1">2.7.7.65</ecNumber>
    </recommendedName>
</protein>
<dbReference type="PANTHER" id="PTHR45138">
    <property type="entry name" value="REGULATORY COMPONENTS OF SENSORY TRANSDUCTION SYSTEM"/>
    <property type="match status" value="1"/>
</dbReference>
<organism evidence="6 7">
    <name type="scientific">Desulfoluna limicola</name>
    <dbReference type="NCBI Taxonomy" id="2810562"/>
    <lineage>
        <taxon>Bacteria</taxon>
        <taxon>Pseudomonadati</taxon>
        <taxon>Thermodesulfobacteriota</taxon>
        <taxon>Desulfobacteria</taxon>
        <taxon>Desulfobacterales</taxon>
        <taxon>Desulfolunaceae</taxon>
        <taxon>Desulfoluna</taxon>
    </lineage>
</organism>
<dbReference type="PROSITE" id="PS50110">
    <property type="entry name" value="RESPONSE_REGULATORY"/>
    <property type="match status" value="1"/>
</dbReference>
<dbReference type="PANTHER" id="PTHR45138:SF9">
    <property type="entry name" value="DIGUANYLATE CYCLASE DGCM-RELATED"/>
    <property type="match status" value="1"/>
</dbReference>
<dbReference type="CDD" id="cd17574">
    <property type="entry name" value="REC_OmpR"/>
    <property type="match status" value="1"/>
</dbReference>
<feature type="modified residue" description="4-aspartylphosphate" evidence="3">
    <location>
        <position position="52"/>
    </location>
</feature>
<dbReference type="InterPro" id="IPR000160">
    <property type="entry name" value="GGDEF_dom"/>
</dbReference>
<dbReference type="Gene3D" id="3.40.50.2300">
    <property type="match status" value="1"/>
</dbReference>
<evidence type="ECO:0000256" key="1">
    <source>
        <dbReference type="ARBA" id="ARBA00012528"/>
    </source>
</evidence>
<evidence type="ECO:0000259" key="5">
    <source>
        <dbReference type="PROSITE" id="PS50887"/>
    </source>
</evidence>
<dbReference type="EMBL" id="AP024488">
    <property type="protein sequence ID" value="BCS98667.1"/>
    <property type="molecule type" value="Genomic_DNA"/>
</dbReference>
<dbReference type="Pfam" id="PF00072">
    <property type="entry name" value="Response_reg"/>
    <property type="match status" value="1"/>
</dbReference>
<sequence length="296" mass="34011">MKILVAEDDPISRRVLEANLIKWGYDITLAVNGREALDIIRQPDPPSLLISDWMMPQMDGLMLCREIRKLDIKRYIYVILLTTRGEKRDIIQGLEAGADDFLTKPFNQEELKYRIRIGERIINLEHRILTMANTDPLTGIMNRRAFMERLGQETGRAHRHQTQLSFILSDIDHFKQVNDTHGHQTGDLVLQCFSKTLKKSLRPYDFLGRYGGEEFVVGMPETDEAQAQCAAERLRKEVEEMEIILPNDSGLLRITASFGTATCAIKSREEMASFIKRADDALYRAKREGRNRVCQA</sequence>
<keyword evidence="3" id="KW-0597">Phosphoprotein</keyword>
<dbReference type="SMART" id="SM00448">
    <property type="entry name" value="REC"/>
    <property type="match status" value="1"/>
</dbReference>